<evidence type="ECO:0000313" key="3">
    <source>
        <dbReference type="Proteomes" id="UP001589855"/>
    </source>
</evidence>
<name>A0ABV6K1J3_9LACO</name>
<organism evidence="2 3">
    <name type="scientific">Lactiplantibacillus plajomi</name>
    <dbReference type="NCBI Taxonomy" id="1457217"/>
    <lineage>
        <taxon>Bacteria</taxon>
        <taxon>Bacillati</taxon>
        <taxon>Bacillota</taxon>
        <taxon>Bacilli</taxon>
        <taxon>Lactobacillales</taxon>
        <taxon>Lactobacillaceae</taxon>
        <taxon>Lactiplantibacillus</taxon>
    </lineage>
</organism>
<gene>
    <name evidence="2" type="ORF">ACFFGS_04275</name>
</gene>
<keyword evidence="3" id="KW-1185">Reference proteome</keyword>
<dbReference type="InterPro" id="IPR025164">
    <property type="entry name" value="Toastrack_DUF4097"/>
</dbReference>
<comment type="caution">
    <text evidence="2">The sequence shown here is derived from an EMBL/GenBank/DDBJ whole genome shotgun (WGS) entry which is preliminary data.</text>
</comment>
<accession>A0ABV6K1J3</accession>
<dbReference type="Gene3D" id="2.160.20.120">
    <property type="match status" value="1"/>
</dbReference>
<dbReference type="Pfam" id="PF13349">
    <property type="entry name" value="DUF4097"/>
    <property type="match status" value="1"/>
</dbReference>
<sequence>MRKSIKIGIILLILGLGLTMFGIANNGLKAVYWENGFKISRQTHKTTHLKSIKSLTLATSANVTVKEGTQASVEVTSHRNAPVVKADDGHVTVRGQSNYAHEAGFFVNDYGTDQVVVTVPKQQLKKIVATSDQVGDLSFEDLSVKQLDLSTSALADIDVSFNNVIASEALNLQTGDLTLKNVKAPSITAKTGDLIISASEFKAASSKFTVNDGDVSVQQSTFKNLQLQTTDGDIDLGENHLKGQLIATTHDGDISLTAPKHVGVTADNQDGDLSIFGWHSDDQHHYQANKKAKQQYHLTTTDGDISVIASN</sequence>
<evidence type="ECO:0000259" key="1">
    <source>
        <dbReference type="Pfam" id="PF13349"/>
    </source>
</evidence>
<protein>
    <submittedName>
        <fullName evidence="2">DUF4097 family beta strand repeat-containing protein</fullName>
    </submittedName>
</protein>
<dbReference type="Proteomes" id="UP001589855">
    <property type="component" value="Unassembled WGS sequence"/>
</dbReference>
<dbReference type="RefSeq" id="WP_137644578.1">
    <property type="nucleotide sequence ID" value="NZ_BAABRM010000007.1"/>
</dbReference>
<feature type="domain" description="DUF4097" evidence="1">
    <location>
        <begin position="52"/>
        <end position="307"/>
    </location>
</feature>
<evidence type="ECO:0000313" key="2">
    <source>
        <dbReference type="EMBL" id="MFC0423338.1"/>
    </source>
</evidence>
<proteinExistence type="predicted"/>
<reference evidence="2 3" key="1">
    <citation type="submission" date="2024-09" db="EMBL/GenBank/DDBJ databases">
        <authorList>
            <person name="Sun Q."/>
            <person name="Mori K."/>
        </authorList>
    </citation>
    <scope>NUCLEOTIDE SEQUENCE [LARGE SCALE GENOMIC DNA]</scope>
    <source>
        <strain evidence="2 3">TBRC 4575</strain>
    </source>
</reference>
<dbReference type="EMBL" id="JBHLUK010000024">
    <property type="protein sequence ID" value="MFC0423338.1"/>
    <property type="molecule type" value="Genomic_DNA"/>
</dbReference>